<dbReference type="InterPro" id="IPR029069">
    <property type="entry name" value="HotDog_dom_sf"/>
</dbReference>
<evidence type="ECO:0000313" key="1">
    <source>
        <dbReference type="EMBL" id="MFC5569767.1"/>
    </source>
</evidence>
<comment type="caution">
    <text evidence="1">The sequence shown here is derived from an EMBL/GenBank/DDBJ whole genome shotgun (WGS) entry which is preliminary data.</text>
</comment>
<dbReference type="SUPFAM" id="SSF54637">
    <property type="entry name" value="Thioesterase/thiol ester dehydrase-isomerase"/>
    <property type="match status" value="1"/>
</dbReference>
<dbReference type="Gene3D" id="3.10.129.10">
    <property type="entry name" value="Hotdog Thioesterase"/>
    <property type="match status" value="1"/>
</dbReference>
<name>A0ABW0SL64_9GAMM</name>
<gene>
    <name evidence="1" type="ORF">ACFPN1_06800</name>
</gene>
<keyword evidence="2" id="KW-1185">Reference proteome</keyword>
<accession>A0ABW0SL64</accession>
<sequence>MPAPVLAMYRRLSRWPAGRWLFSQAVCFRAPYFATIAPRFVALEPGHCEVRIRDRRRVHNHIGTVHAIALCNLAELSAGVMTEASLPASMRWIPKGMTVEYLKKAKGPMHAVASPDIPISETASDYDLPVTVTVRDQRGDDVFRARITMWLSPRSRSENGAQGQ</sequence>
<dbReference type="Proteomes" id="UP001596036">
    <property type="component" value="Unassembled WGS sequence"/>
</dbReference>
<dbReference type="Pfam" id="PF14539">
    <property type="entry name" value="DUF4442"/>
    <property type="match status" value="1"/>
</dbReference>
<evidence type="ECO:0000313" key="2">
    <source>
        <dbReference type="Proteomes" id="UP001596036"/>
    </source>
</evidence>
<dbReference type="CDD" id="cd03443">
    <property type="entry name" value="PaaI_thioesterase"/>
    <property type="match status" value="1"/>
</dbReference>
<dbReference type="InterPro" id="IPR027961">
    <property type="entry name" value="DUF4442"/>
</dbReference>
<dbReference type="EMBL" id="JBHSNM010000002">
    <property type="protein sequence ID" value="MFC5569767.1"/>
    <property type="molecule type" value="Genomic_DNA"/>
</dbReference>
<protein>
    <submittedName>
        <fullName evidence="1">Hotdog fold domain-containing protein</fullName>
    </submittedName>
</protein>
<reference evidence="2" key="1">
    <citation type="journal article" date="2019" name="Int. J. Syst. Evol. Microbiol.">
        <title>The Global Catalogue of Microorganisms (GCM) 10K type strain sequencing project: providing services to taxonomists for standard genome sequencing and annotation.</title>
        <authorList>
            <consortium name="The Broad Institute Genomics Platform"/>
            <consortium name="The Broad Institute Genome Sequencing Center for Infectious Disease"/>
            <person name="Wu L."/>
            <person name="Ma J."/>
        </authorList>
    </citation>
    <scope>NUCLEOTIDE SEQUENCE [LARGE SCALE GENOMIC DNA]</scope>
    <source>
        <strain evidence="2">KACC 11407</strain>
    </source>
</reference>
<organism evidence="1 2">
    <name type="scientific">Lysobacter yangpyeongensis</name>
    <dbReference type="NCBI Taxonomy" id="346182"/>
    <lineage>
        <taxon>Bacteria</taxon>
        <taxon>Pseudomonadati</taxon>
        <taxon>Pseudomonadota</taxon>
        <taxon>Gammaproteobacteria</taxon>
        <taxon>Lysobacterales</taxon>
        <taxon>Lysobacteraceae</taxon>
        <taxon>Lysobacter</taxon>
    </lineage>
</organism>
<dbReference type="RefSeq" id="WP_386754080.1">
    <property type="nucleotide sequence ID" value="NZ_JBHSNM010000002.1"/>
</dbReference>
<proteinExistence type="predicted"/>